<dbReference type="Gene3D" id="2.30.30.1190">
    <property type="match status" value="1"/>
</dbReference>
<organism evidence="14 15">
    <name type="scientific">Sparassis crispa</name>
    <dbReference type="NCBI Taxonomy" id="139825"/>
    <lineage>
        <taxon>Eukaryota</taxon>
        <taxon>Fungi</taxon>
        <taxon>Dikarya</taxon>
        <taxon>Basidiomycota</taxon>
        <taxon>Agaricomycotina</taxon>
        <taxon>Agaricomycetes</taxon>
        <taxon>Polyporales</taxon>
        <taxon>Sparassidaceae</taxon>
        <taxon>Sparassis</taxon>
    </lineage>
</organism>
<keyword evidence="6" id="KW-0833">Ubl conjugation pathway</keyword>
<evidence type="ECO:0000259" key="11">
    <source>
        <dbReference type="PROSITE" id="PS50089"/>
    </source>
</evidence>
<dbReference type="InterPro" id="IPR017907">
    <property type="entry name" value="Znf_RING_CS"/>
</dbReference>
<sequence>MSTLSDTRRHTKPCRLYAQGHCRFGASCKFNHELASQVTTHGTPASQSETLNYPVHTQRAPRVRTKRKSSARPQPPATDDEQPSPVTLGSLQYQSRPSPPIAESSSSTNTNPTVLAGNPRPKRGEIPCHAWKTGSCTKGAKCWFGHDPEVQEAARIRAEQALERARQEVAQHARQVQEEAERQARLAQEEAERQVRLVQEEAERLAQERAREEHERARRARLAEREAARERERQARTAELAKEDAAKTIQHVVLGSIVTFSAGLSVDKIITGFESCTVRTKNLPLDAREDEVRALFTQQGIDAGRFHIVSLKRTPDGKQEAVVVMEAESGSALAAGLDGLEFREETLVFEVGSHNIPGSMNSATGRDADVLTISWRAPSARYVVEYPDVLHANRKVQELNNRICAGRRVKLEMNTLPPGRFVPSFRPNSVKINNLASTVADQEVRDFAGSDLVRRLNGLSYNAEHAIRQLRHEVELLASGAMRTFDQTSTLDSVNGVISVRVQFTSWEEAQKVHDSLADRKIHYIGYSSFWLRLPSPLLYTVVISAEQYKAQKTQWASLIDSIKDRKACNLIVNEQANFVRIRLSGSVKQAIGSLKVRVETLIAGEQVEGWHSSLGYSRSMFVRSVFDETGAYMRGDWRRQVLKVYGEPRAVERARELIKAELERLSATEKTVSLKRQSVSFFIRHGIPALKETFGEDSVKFVASSSKITITGGEEVRHALSRLIEESLSELHTLPNQPLAEQACPICYDSISSPHYLGCGHVYCMACLRHFLTSAVDSDEFPLVCMGDEARCGVPIPIPTIQRFLPPASFNRLLEVVFNKHIAERPQELKYCKTPDCTQLYRAATQNIPASALQCPSCFSTVCSSCHEDAHEGMSCAEYRIQKDPTEQERLNDAWIAQQGGRVKKCPSCSVPIEKLEGCNHMSCRCGAHICWRCMGIFTADTIYPHMHAQHGGIHDDAEPALDFDYREQQELLRQVQARRAQQAQPFELDAQRRARALQLWDEEQQRRLQEDIERGRRMRLQIQEDRLREEQRRRAQEEQARQRRENERPQGWGCIIM</sequence>
<feature type="region of interest" description="Disordered" evidence="10">
    <location>
        <begin position="39"/>
        <end position="126"/>
    </location>
</feature>
<comment type="pathway">
    <text evidence="1">Protein modification; protein ubiquitination.</text>
</comment>
<dbReference type="AlphaFoldDB" id="A0A401GZX9"/>
<accession>A0A401GZX9</accession>
<evidence type="ECO:0000313" key="14">
    <source>
        <dbReference type="EMBL" id="GBE87718.1"/>
    </source>
</evidence>
<feature type="compositionally biased region" description="Polar residues" evidence="10">
    <location>
        <begin position="103"/>
        <end position="113"/>
    </location>
</feature>
<dbReference type="InterPro" id="IPR051628">
    <property type="entry name" value="LUBAC_E3_Ligases"/>
</dbReference>
<dbReference type="STRING" id="139825.A0A401GZX9"/>
<dbReference type="SUPFAM" id="SSF90229">
    <property type="entry name" value="CCCH zinc finger"/>
    <property type="match status" value="1"/>
</dbReference>
<evidence type="ECO:0000256" key="8">
    <source>
        <dbReference type="PROSITE-ProRule" id="PRU00723"/>
    </source>
</evidence>
<comment type="caution">
    <text evidence="14">The sequence shown here is derived from an EMBL/GenBank/DDBJ whole genome shotgun (WGS) entry which is preliminary data.</text>
</comment>
<dbReference type="OrthoDB" id="1431934at2759"/>
<dbReference type="Pfam" id="PF00642">
    <property type="entry name" value="zf-CCCH"/>
    <property type="match status" value="1"/>
</dbReference>
<evidence type="ECO:0000256" key="2">
    <source>
        <dbReference type="ARBA" id="ARBA00022679"/>
    </source>
</evidence>
<evidence type="ECO:0000256" key="6">
    <source>
        <dbReference type="ARBA" id="ARBA00022786"/>
    </source>
</evidence>
<dbReference type="InterPro" id="IPR012677">
    <property type="entry name" value="Nucleotide-bd_a/b_plait_sf"/>
</dbReference>
<reference evidence="14 15" key="1">
    <citation type="journal article" date="2018" name="Sci. Rep.">
        <title>Genome sequence of the cauliflower mushroom Sparassis crispa (Hanabiratake) and its association with beneficial usage.</title>
        <authorList>
            <person name="Kiyama R."/>
            <person name="Furutani Y."/>
            <person name="Kawaguchi K."/>
            <person name="Nakanishi T."/>
        </authorList>
    </citation>
    <scope>NUCLEOTIDE SEQUENCE [LARGE SCALE GENOMIC DNA]</scope>
</reference>
<dbReference type="InterPro" id="IPR035979">
    <property type="entry name" value="RBD_domain_sf"/>
</dbReference>
<evidence type="ECO:0000256" key="1">
    <source>
        <dbReference type="ARBA" id="ARBA00004906"/>
    </source>
</evidence>
<dbReference type="CDD" id="cd22585">
    <property type="entry name" value="Rcat_RBR_DEAH12-like"/>
    <property type="match status" value="1"/>
</dbReference>
<keyword evidence="9" id="KW-0175">Coiled coil</keyword>
<gene>
    <name evidence="14" type="ORF">SCP_1103950</name>
</gene>
<evidence type="ECO:0000313" key="15">
    <source>
        <dbReference type="Proteomes" id="UP000287166"/>
    </source>
</evidence>
<dbReference type="GO" id="GO:0008270">
    <property type="term" value="F:zinc ion binding"/>
    <property type="evidence" value="ECO:0007669"/>
    <property type="project" value="UniProtKB-KW"/>
</dbReference>
<evidence type="ECO:0000256" key="7">
    <source>
        <dbReference type="ARBA" id="ARBA00022833"/>
    </source>
</evidence>
<feature type="domain" description="RING-type" evidence="13">
    <location>
        <begin position="741"/>
        <end position="958"/>
    </location>
</feature>
<dbReference type="GO" id="GO:0003676">
    <property type="term" value="F:nucleic acid binding"/>
    <property type="evidence" value="ECO:0007669"/>
    <property type="project" value="InterPro"/>
</dbReference>
<feature type="zinc finger region" description="C3H1-type" evidence="8">
    <location>
        <begin position="8"/>
        <end position="35"/>
    </location>
</feature>
<dbReference type="Pfam" id="PF13445">
    <property type="entry name" value="zf-RING_UBOX"/>
    <property type="match status" value="1"/>
</dbReference>
<dbReference type="SUPFAM" id="SSF54928">
    <property type="entry name" value="RNA-binding domain, RBD"/>
    <property type="match status" value="1"/>
</dbReference>
<dbReference type="SUPFAM" id="SSF57850">
    <property type="entry name" value="RING/U-box"/>
    <property type="match status" value="2"/>
</dbReference>
<feature type="domain" description="C3H1-type" evidence="12">
    <location>
        <begin position="8"/>
        <end position="35"/>
    </location>
</feature>
<evidence type="ECO:0000256" key="3">
    <source>
        <dbReference type="ARBA" id="ARBA00022723"/>
    </source>
</evidence>
<dbReference type="SMART" id="SM00356">
    <property type="entry name" value="ZnF_C3H1"/>
    <property type="match status" value="2"/>
</dbReference>
<dbReference type="Pfam" id="PF01485">
    <property type="entry name" value="IBR"/>
    <property type="match status" value="1"/>
</dbReference>
<dbReference type="InterPro" id="IPR036855">
    <property type="entry name" value="Znf_CCCH_sf"/>
</dbReference>
<dbReference type="PROSITE" id="PS50089">
    <property type="entry name" value="ZF_RING_2"/>
    <property type="match status" value="1"/>
</dbReference>
<feature type="compositionally biased region" description="Polar residues" evidence="10">
    <location>
        <begin position="39"/>
        <end position="51"/>
    </location>
</feature>
<evidence type="ECO:0000259" key="12">
    <source>
        <dbReference type="PROSITE" id="PS50103"/>
    </source>
</evidence>
<dbReference type="PANTHER" id="PTHR22770">
    <property type="entry name" value="UBIQUITIN CONJUGATING ENZYME 7 INTERACTING PROTEIN-RELATED"/>
    <property type="match status" value="1"/>
</dbReference>
<dbReference type="CDD" id="cd20335">
    <property type="entry name" value="BRcat_RBR"/>
    <property type="match status" value="1"/>
</dbReference>
<keyword evidence="5 8" id="KW-0863">Zinc-finger</keyword>
<keyword evidence="15" id="KW-1185">Reference proteome</keyword>
<evidence type="ECO:0000256" key="5">
    <source>
        <dbReference type="ARBA" id="ARBA00022771"/>
    </source>
</evidence>
<dbReference type="GeneID" id="38784635"/>
<dbReference type="PROSITE" id="PS50103">
    <property type="entry name" value="ZF_C3H1"/>
    <property type="match status" value="2"/>
</dbReference>
<evidence type="ECO:0000256" key="9">
    <source>
        <dbReference type="SAM" id="Coils"/>
    </source>
</evidence>
<keyword evidence="3 8" id="KW-0479">Metal-binding</keyword>
<dbReference type="GO" id="GO:0043130">
    <property type="term" value="F:ubiquitin binding"/>
    <property type="evidence" value="ECO:0007669"/>
    <property type="project" value="TreeGrafter"/>
</dbReference>
<dbReference type="Pfam" id="PF22191">
    <property type="entry name" value="IBR_1"/>
    <property type="match status" value="1"/>
</dbReference>
<evidence type="ECO:0000259" key="13">
    <source>
        <dbReference type="PROSITE" id="PS51873"/>
    </source>
</evidence>
<keyword evidence="4" id="KW-0677">Repeat</keyword>
<dbReference type="RefSeq" id="XP_027618631.1">
    <property type="nucleotide sequence ID" value="XM_027762830.1"/>
</dbReference>
<dbReference type="GO" id="GO:0000151">
    <property type="term" value="C:ubiquitin ligase complex"/>
    <property type="evidence" value="ECO:0007669"/>
    <property type="project" value="TreeGrafter"/>
</dbReference>
<dbReference type="Gene3D" id="3.30.40.10">
    <property type="entry name" value="Zinc/RING finger domain, C3HC4 (zinc finger)"/>
    <property type="match status" value="1"/>
</dbReference>
<feature type="coiled-coil region" evidence="9">
    <location>
        <begin position="1022"/>
        <end position="1050"/>
    </location>
</feature>
<name>A0A401GZX9_9APHY</name>
<dbReference type="InterPro" id="IPR044066">
    <property type="entry name" value="TRIAD_supradom"/>
</dbReference>
<dbReference type="GO" id="GO:0043161">
    <property type="term" value="P:proteasome-mediated ubiquitin-dependent protein catabolic process"/>
    <property type="evidence" value="ECO:0007669"/>
    <property type="project" value="TreeGrafter"/>
</dbReference>
<proteinExistence type="predicted"/>
<dbReference type="Proteomes" id="UP000287166">
    <property type="component" value="Unassembled WGS sequence"/>
</dbReference>
<dbReference type="GO" id="GO:0097039">
    <property type="term" value="P:protein linear polyubiquitination"/>
    <property type="evidence" value="ECO:0007669"/>
    <property type="project" value="TreeGrafter"/>
</dbReference>
<protein>
    <submittedName>
        <fullName evidence="14">Uncharacterized protein</fullName>
    </submittedName>
</protein>
<dbReference type="PROSITE" id="PS00518">
    <property type="entry name" value="ZF_RING_1"/>
    <property type="match status" value="1"/>
</dbReference>
<keyword evidence="2" id="KW-0808">Transferase</keyword>
<dbReference type="GO" id="GO:0004842">
    <property type="term" value="F:ubiquitin-protein transferase activity"/>
    <property type="evidence" value="ECO:0007669"/>
    <property type="project" value="TreeGrafter"/>
</dbReference>
<dbReference type="InterPro" id="IPR027370">
    <property type="entry name" value="Znf-RING_euk"/>
</dbReference>
<feature type="region of interest" description="Disordered" evidence="10">
    <location>
        <begin position="208"/>
        <end position="227"/>
    </location>
</feature>
<dbReference type="EMBL" id="BFAD01000011">
    <property type="protein sequence ID" value="GBE87718.1"/>
    <property type="molecule type" value="Genomic_DNA"/>
</dbReference>
<feature type="compositionally biased region" description="Polar residues" evidence="10">
    <location>
        <begin position="84"/>
        <end position="96"/>
    </location>
</feature>
<dbReference type="SMART" id="SM00647">
    <property type="entry name" value="IBR"/>
    <property type="match status" value="2"/>
</dbReference>
<evidence type="ECO:0000256" key="10">
    <source>
        <dbReference type="SAM" id="MobiDB-lite"/>
    </source>
</evidence>
<dbReference type="PANTHER" id="PTHR22770:SF13">
    <property type="entry name" value="RING-TYPE DOMAIN-CONTAINING PROTEIN"/>
    <property type="match status" value="1"/>
</dbReference>
<keyword evidence="7 8" id="KW-0862">Zinc</keyword>
<dbReference type="Gene3D" id="3.30.70.330">
    <property type="match status" value="1"/>
</dbReference>
<dbReference type="InterPro" id="IPR013083">
    <property type="entry name" value="Znf_RING/FYVE/PHD"/>
</dbReference>
<dbReference type="CDD" id="cd16449">
    <property type="entry name" value="RING-HC"/>
    <property type="match status" value="1"/>
</dbReference>
<dbReference type="InterPro" id="IPR000571">
    <property type="entry name" value="Znf_CCCH"/>
</dbReference>
<feature type="compositionally biased region" description="Basic residues" evidence="10">
    <location>
        <begin position="59"/>
        <end position="70"/>
    </location>
</feature>
<evidence type="ECO:0000256" key="4">
    <source>
        <dbReference type="ARBA" id="ARBA00022737"/>
    </source>
</evidence>
<dbReference type="InParanoid" id="A0A401GZX9"/>
<dbReference type="InterPro" id="IPR002867">
    <property type="entry name" value="IBR_dom"/>
</dbReference>
<dbReference type="Gene3D" id="1.20.120.1750">
    <property type="match status" value="1"/>
</dbReference>
<feature type="zinc finger region" description="C3H1-type" evidence="8">
    <location>
        <begin position="122"/>
        <end position="149"/>
    </location>
</feature>
<feature type="domain" description="RING-type" evidence="11">
    <location>
        <begin position="745"/>
        <end position="790"/>
    </location>
</feature>
<dbReference type="InterPro" id="IPR001841">
    <property type="entry name" value="Znf_RING"/>
</dbReference>
<feature type="domain" description="C3H1-type" evidence="12">
    <location>
        <begin position="122"/>
        <end position="149"/>
    </location>
</feature>
<dbReference type="PROSITE" id="PS51873">
    <property type="entry name" value="TRIAD"/>
    <property type="match status" value="1"/>
</dbReference>